<keyword evidence="1" id="KW-0812">Transmembrane</keyword>
<dbReference type="AlphaFoldDB" id="A0A645B6P6"/>
<feature type="transmembrane region" description="Helical" evidence="1">
    <location>
        <begin position="12"/>
        <end position="34"/>
    </location>
</feature>
<keyword evidence="1" id="KW-1133">Transmembrane helix</keyword>
<accession>A0A645B6P6</accession>
<sequence length="268" mass="30281">MFSYALKKYIKGFPNFLPFIVISLIMELVTLKIFSLQSAGNELINAVQLGKDIDWNMAMSDPKFQGLAVTFFSIVGVSLLISPILSNYISLIIKGILDKKEIKHIETLRESFRFYFPSIAVNLIIGLMLIGLVVVSVLVAVLIPFLGVIGAIAGIIFFIYLAVCYSTSVYYLIYYNSTISEGLHYGKEVGKKYFWKIFGFILLINIVSQIINLPDTTQILAFIIVTLLTISLNIVSKTYFLTLCKGYKHPEIEYGHTYDNEDKENDDF</sequence>
<comment type="caution">
    <text evidence="2">The sequence shown here is derived from an EMBL/GenBank/DDBJ whole genome shotgun (WGS) entry which is preliminary data.</text>
</comment>
<feature type="transmembrane region" description="Helical" evidence="1">
    <location>
        <begin position="149"/>
        <end position="173"/>
    </location>
</feature>
<feature type="transmembrane region" description="Helical" evidence="1">
    <location>
        <begin position="67"/>
        <end position="93"/>
    </location>
</feature>
<evidence type="ECO:0000256" key="1">
    <source>
        <dbReference type="SAM" id="Phobius"/>
    </source>
</evidence>
<feature type="transmembrane region" description="Helical" evidence="1">
    <location>
        <begin position="217"/>
        <end position="235"/>
    </location>
</feature>
<evidence type="ECO:0008006" key="3">
    <source>
        <dbReference type="Google" id="ProtNLM"/>
    </source>
</evidence>
<feature type="transmembrane region" description="Helical" evidence="1">
    <location>
        <begin position="114"/>
        <end position="143"/>
    </location>
</feature>
<reference evidence="2" key="1">
    <citation type="submission" date="2019-08" db="EMBL/GenBank/DDBJ databases">
        <authorList>
            <person name="Kucharzyk K."/>
            <person name="Murdoch R.W."/>
            <person name="Higgins S."/>
            <person name="Loffler F."/>
        </authorList>
    </citation>
    <scope>NUCLEOTIDE SEQUENCE</scope>
</reference>
<dbReference type="EMBL" id="VSSQ01018153">
    <property type="protein sequence ID" value="MPM61105.1"/>
    <property type="molecule type" value="Genomic_DNA"/>
</dbReference>
<name>A0A645B6P6_9ZZZZ</name>
<organism evidence="2">
    <name type="scientific">bioreactor metagenome</name>
    <dbReference type="NCBI Taxonomy" id="1076179"/>
    <lineage>
        <taxon>unclassified sequences</taxon>
        <taxon>metagenomes</taxon>
        <taxon>ecological metagenomes</taxon>
    </lineage>
</organism>
<feature type="transmembrane region" description="Helical" evidence="1">
    <location>
        <begin position="193"/>
        <end position="211"/>
    </location>
</feature>
<proteinExistence type="predicted"/>
<keyword evidence="1" id="KW-0472">Membrane</keyword>
<gene>
    <name evidence="2" type="ORF">SDC9_107959</name>
</gene>
<evidence type="ECO:0000313" key="2">
    <source>
        <dbReference type="EMBL" id="MPM61105.1"/>
    </source>
</evidence>
<protein>
    <recommendedName>
        <fullName evidence="3">Glycerophosphoryl diester phosphodiesterase membrane domain-containing protein</fullName>
    </recommendedName>
</protein>